<dbReference type="CDD" id="cd20736">
    <property type="entry name" value="PoNe_Nuclease"/>
    <property type="match status" value="1"/>
</dbReference>
<gene>
    <name evidence="3" type="ORF">SAMN05660895_0294</name>
</gene>
<reference evidence="4" key="1">
    <citation type="submission" date="2016-10" db="EMBL/GenBank/DDBJ databases">
        <authorList>
            <person name="Varghese N."/>
            <person name="Submissions S."/>
        </authorList>
    </citation>
    <scope>NUCLEOTIDE SEQUENCE [LARGE SCALE GENOMIC DNA]</scope>
    <source>
        <strain evidence="4">DSM 14807</strain>
    </source>
</reference>
<keyword evidence="3" id="KW-0378">Hydrolase</keyword>
<dbReference type="STRING" id="1393122.SAMN05660895_0294"/>
<evidence type="ECO:0000313" key="4">
    <source>
        <dbReference type="Proteomes" id="UP000199537"/>
    </source>
</evidence>
<dbReference type="GO" id="GO:0004519">
    <property type="term" value="F:endonuclease activity"/>
    <property type="evidence" value="ECO:0007669"/>
    <property type="project" value="UniProtKB-KW"/>
</dbReference>
<protein>
    <recommendedName>
        <fullName evidence="2">UPF0102 protein SAMN05660895_0294</fullName>
    </recommendedName>
</protein>
<dbReference type="HAMAP" id="MF_00048">
    <property type="entry name" value="UPF0102"/>
    <property type="match status" value="1"/>
</dbReference>
<evidence type="ECO:0000256" key="1">
    <source>
        <dbReference type="ARBA" id="ARBA00006738"/>
    </source>
</evidence>
<dbReference type="EMBL" id="FPCJ01000001">
    <property type="protein sequence ID" value="SFV28276.1"/>
    <property type="molecule type" value="Genomic_DNA"/>
</dbReference>
<keyword evidence="3" id="KW-0255">Endonuclease</keyword>
<accession>A0A1I7N117</accession>
<dbReference type="AlphaFoldDB" id="A0A1I7N117"/>
<proteinExistence type="inferred from homology"/>
<dbReference type="NCBIfam" id="NF009154">
    <property type="entry name" value="PRK12497.3-3"/>
    <property type="match status" value="1"/>
</dbReference>
<dbReference type="Gene3D" id="3.40.1350.10">
    <property type="match status" value="1"/>
</dbReference>
<comment type="similarity">
    <text evidence="1 2">Belongs to the UPF0102 family.</text>
</comment>
<dbReference type="PANTHER" id="PTHR34039:SF1">
    <property type="entry name" value="UPF0102 PROTEIN YRAN"/>
    <property type="match status" value="1"/>
</dbReference>
<evidence type="ECO:0000313" key="3">
    <source>
        <dbReference type="EMBL" id="SFV28276.1"/>
    </source>
</evidence>
<keyword evidence="4" id="KW-1185">Reference proteome</keyword>
<dbReference type="NCBIfam" id="NF009150">
    <property type="entry name" value="PRK12497.1-3"/>
    <property type="match status" value="1"/>
</dbReference>
<dbReference type="InterPro" id="IPR011856">
    <property type="entry name" value="tRNA_endonuc-like_dom_sf"/>
</dbReference>
<dbReference type="PANTHER" id="PTHR34039">
    <property type="entry name" value="UPF0102 PROTEIN YRAN"/>
    <property type="match status" value="1"/>
</dbReference>
<sequence length="118" mass="13891">MAVHHQTGKEGEMLARQYLEKLGFEILHQNWRDEHREIDIIARKDKLLVFVEVKTRRGYRGGWPEYAIHAKKEADLLTAAQHYLEENPFEGEVRFDVIAIVFDARQQPHVHHIPDALQ</sequence>
<evidence type="ECO:0000256" key="2">
    <source>
        <dbReference type="HAMAP-Rule" id="MF_00048"/>
    </source>
</evidence>
<dbReference type="RefSeq" id="WP_092456722.1">
    <property type="nucleotide sequence ID" value="NZ_FPCJ01000001.1"/>
</dbReference>
<dbReference type="NCBIfam" id="TIGR00252">
    <property type="entry name" value="YraN family protein"/>
    <property type="match status" value="1"/>
</dbReference>
<dbReference type="GO" id="GO:0003676">
    <property type="term" value="F:nucleic acid binding"/>
    <property type="evidence" value="ECO:0007669"/>
    <property type="project" value="InterPro"/>
</dbReference>
<dbReference type="InterPro" id="IPR003509">
    <property type="entry name" value="UPF0102_YraN-like"/>
</dbReference>
<dbReference type="Proteomes" id="UP000199537">
    <property type="component" value="Unassembled WGS sequence"/>
</dbReference>
<dbReference type="OrthoDB" id="9802516at2"/>
<organism evidence="3 4">
    <name type="scientific">Thermoflavifilum thermophilum</name>
    <dbReference type="NCBI Taxonomy" id="1393122"/>
    <lineage>
        <taxon>Bacteria</taxon>
        <taxon>Pseudomonadati</taxon>
        <taxon>Bacteroidota</taxon>
        <taxon>Chitinophagia</taxon>
        <taxon>Chitinophagales</taxon>
        <taxon>Chitinophagaceae</taxon>
        <taxon>Thermoflavifilum</taxon>
    </lineage>
</organism>
<dbReference type="InterPro" id="IPR011335">
    <property type="entry name" value="Restrct_endonuc-II-like"/>
</dbReference>
<dbReference type="SUPFAM" id="SSF52980">
    <property type="entry name" value="Restriction endonuclease-like"/>
    <property type="match status" value="1"/>
</dbReference>
<dbReference type="Pfam" id="PF02021">
    <property type="entry name" value="UPF0102"/>
    <property type="match status" value="1"/>
</dbReference>
<name>A0A1I7N117_9BACT</name>
<keyword evidence="3" id="KW-0540">Nuclease</keyword>